<dbReference type="PANTHER" id="PTHR39290">
    <property type="entry name" value="C3H1-TYPE DOMAIN-CONTAINING PROTEIN-RELATED"/>
    <property type="match status" value="1"/>
</dbReference>
<proteinExistence type="predicted"/>
<keyword evidence="2" id="KW-1185">Reference proteome</keyword>
<dbReference type="RefSeq" id="WP_077081492.1">
    <property type="nucleotide sequence ID" value="NZ_FUEZ01000004.1"/>
</dbReference>
<dbReference type="EMBL" id="FUEZ01000004">
    <property type="protein sequence ID" value="SPM43180.1"/>
    <property type="molecule type" value="Genomic_DNA"/>
</dbReference>
<reference evidence="1 2" key="1">
    <citation type="submission" date="2017-01" db="EMBL/GenBank/DDBJ databases">
        <authorList>
            <consortium name="Urmite Genomes"/>
        </authorList>
    </citation>
    <scope>NUCLEOTIDE SEQUENCE [LARGE SCALE GENOMIC DNA]</scope>
    <source>
        <strain evidence="1 2">AB215</strain>
    </source>
</reference>
<dbReference type="OrthoDB" id="4123298at2"/>
<accession>A0A2U3PHG1</accession>
<evidence type="ECO:0008006" key="3">
    <source>
        <dbReference type="Google" id="ProtNLM"/>
    </source>
</evidence>
<name>A0A2U3PHG1_9MYCO</name>
<dbReference type="AlphaFoldDB" id="A0A2U3PHG1"/>
<dbReference type="Proteomes" id="UP000240424">
    <property type="component" value="Unassembled WGS sequence"/>
</dbReference>
<evidence type="ECO:0000313" key="1">
    <source>
        <dbReference type="EMBL" id="SPM43180.1"/>
    </source>
</evidence>
<sequence>MAIDNPYWDTVKDSVETDTRLGGGPVVGFYDLKRTVQENLARSPNRQALVRKYSWSIPDPETVEFVAQHAHNGLVDPIAGTGYWAYVLGQLGVDVVCYDLKPGAMLHVNGWHGEDLYADVCARDCAEAVALHSDRTLFLSWPPHGQDVGQRTLLAYQGQRVIYIGEGPGGANGNDAMHMIIDRDWTEIDSRQPVKWWPQRDRVTVYQRREPAA</sequence>
<protein>
    <recommendedName>
        <fullName evidence="3">SAM-dependent methyltransferase</fullName>
    </recommendedName>
</protein>
<dbReference type="PANTHER" id="PTHR39290:SF6">
    <property type="entry name" value="S-ADENOSYL-L-METHIONINE-DEPENDENT METHYLTRANSFERASES SUPERFAMILY PROTEIN"/>
    <property type="match status" value="1"/>
</dbReference>
<gene>
    <name evidence="1" type="ORF">MNAB215_5402</name>
</gene>
<evidence type="ECO:0000313" key="2">
    <source>
        <dbReference type="Proteomes" id="UP000240424"/>
    </source>
</evidence>
<organism evidence="1 2">
    <name type="scientific">Mycobacterium numidiamassiliense</name>
    <dbReference type="NCBI Taxonomy" id="1841861"/>
    <lineage>
        <taxon>Bacteria</taxon>
        <taxon>Bacillati</taxon>
        <taxon>Actinomycetota</taxon>
        <taxon>Actinomycetes</taxon>
        <taxon>Mycobacteriales</taxon>
        <taxon>Mycobacteriaceae</taxon>
        <taxon>Mycobacterium</taxon>
    </lineage>
</organism>